<dbReference type="InterPro" id="IPR036465">
    <property type="entry name" value="vWFA_dom_sf"/>
</dbReference>
<dbReference type="Proteomes" id="UP001487740">
    <property type="component" value="Unassembled WGS sequence"/>
</dbReference>
<evidence type="ECO:0000256" key="2">
    <source>
        <dbReference type="SAM" id="Phobius"/>
    </source>
</evidence>
<dbReference type="Gene3D" id="3.40.50.410">
    <property type="entry name" value="von Willebrand factor, type A domain"/>
    <property type="match status" value="1"/>
</dbReference>
<keyword evidence="2" id="KW-1133">Transmembrane helix</keyword>
<evidence type="ECO:0000256" key="1">
    <source>
        <dbReference type="SAM" id="MobiDB-lite"/>
    </source>
</evidence>
<dbReference type="GO" id="GO:0032991">
    <property type="term" value="C:protein-containing complex"/>
    <property type="evidence" value="ECO:0007669"/>
    <property type="project" value="UniProtKB-ARBA"/>
</dbReference>
<feature type="compositionally biased region" description="Low complexity" evidence="1">
    <location>
        <begin position="1104"/>
        <end position="1116"/>
    </location>
</feature>
<dbReference type="InterPro" id="IPR013642">
    <property type="entry name" value="CLCA_N"/>
</dbReference>
<dbReference type="EMBL" id="JARAKH010000011">
    <property type="protein sequence ID" value="KAK8399341.1"/>
    <property type="molecule type" value="Genomic_DNA"/>
</dbReference>
<name>A0AAW0UIK3_SCYPA</name>
<dbReference type="InterPro" id="IPR003961">
    <property type="entry name" value="FN3_dom"/>
</dbReference>
<keyword evidence="2" id="KW-0472">Membrane</keyword>
<evidence type="ECO:0000313" key="4">
    <source>
        <dbReference type="EMBL" id="KAK8399341.1"/>
    </source>
</evidence>
<dbReference type="PANTHER" id="PTHR10579">
    <property type="entry name" value="CALCIUM-ACTIVATED CHLORIDE CHANNEL REGULATOR"/>
    <property type="match status" value="1"/>
</dbReference>
<dbReference type="Gene3D" id="2.60.40.10">
    <property type="entry name" value="Immunoglobulins"/>
    <property type="match status" value="1"/>
</dbReference>
<dbReference type="InterPro" id="IPR036116">
    <property type="entry name" value="FN3_sf"/>
</dbReference>
<feature type="transmembrane region" description="Helical" evidence="2">
    <location>
        <begin position="922"/>
        <end position="945"/>
    </location>
</feature>
<dbReference type="AlphaFoldDB" id="A0AAW0UIK3"/>
<feature type="region of interest" description="Disordered" evidence="1">
    <location>
        <begin position="967"/>
        <end position="1006"/>
    </location>
</feature>
<gene>
    <name evidence="4" type="ORF">O3P69_003457</name>
</gene>
<feature type="compositionally biased region" description="Basic residues" evidence="1">
    <location>
        <begin position="1155"/>
        <end position="1164"/>
    </location>
</feature>
<comment type="caution">
    <text evidence="4">The sequence shown here is derived from an EMBL/GenBank/DDBJ whole genome shotgun (WGS) entry which is preliminary data.</text>
</comment>
<dbReference type="SUPFAM" id="SSF53300">
    <property type="entry name" value="vWA-like"/>
    <property type="match status" value="1"/>
</dbReference>
<dbReference type="SUPFAM" id="SSF49265">
    <property type="entry name" value="Fibronectin type III"/>
    <property type="match status" value="1"/>
</dbReference>
<dbReference type="InterPro" id="IPR051266">
    <property type="entry name" value="CLCR"/>
</dbReference>
<feature type="compositionally biased region" description="Pro residues" evidence="1">
    <location>
        <begin position="1126"/>
        <end position="1136"/>
    </location>
</feature>
<evidence type="ECO:0000259" key="3">
    <source>
        <dbReference type="PROSITE" id="PS50853"/>
    </source>
</evidence>
<evidence type="ECO:0000313" key="5">
    <source>
        <dbReference type="Proteomes" id="UP001487740"/>
    </source>
</evidence>
<proteinExistence type="predicted"/>
<feature type="domain" description="Fibronectin type-III" evidence="3">
    <location>
        <begin position="778"/>
        <end position="885"/>
    </location>
</feature>
<feature type="region of interest" description="Disordered" evidence="1">
    <location>
        <begin position="1095"/>
        <end position="1164"/>
    </location>
</feature>
<dbReference type="PROSITE" id="PS50853">
    <property type="entry name" value="FN3"/>
    <property type="match status" value="1"/>
</dbReference>
<protein>
    <recommendedName>
        <fullName evidence="3">Fibronectin type-III domain-containing protein</fullName>
    </recommendedName>
</protein>
<sequence>MEKTMLGRASSVLYRATRRRAYFRSVTVILPAHWSSSRCPRPISGAAAPTYPPAFTISEPHPVYGHVPWTLQVGGCGKPGKTIYLTPEYITDRNFSETLGDLGRVLVQEWAKYRWGVFEEYGHPDDPLYPAFHRSATQSHSPTGCSNIPVQGSTTACDDLRESTCRFTASATNNDGINSSLMYLHHLPHVTQFCDVSTHQVSPPTKHNALCSHRSAWSVILEHEDFVSGSNPGGEATKDVTPSFNYVRPVPPRYVIVVEDTATMNVQKRWEFLRKAVRKLLVYDVPAGSMVGVVKFDQTARTKLPLEMLPSTLNERQRLATASMPRNPSNVIQSQKCILCGLEEAAKLLEDNGNSAAGGVILLITSGSPLPLTPYDVKQMGAVVTQRGVRVVPILYPVTSRNLKPSPGVETLAQLSGTQSFAVLDEGIGSDSKVSMMVALMDSLYAALGLFTHDAKQLPLMVHKQEYPGGIISISQGSFNIDETLGGEVKFALTYYDLGHVGNTVNLIDPNGQGVKTLHSQEEDSDVNTIFITLRDAMPGDWMYRVENKADSHQSLYMRVWATPRVPNDTMPSTTTSNAISLTAWTSNSVSPINISDTENPVVVYAKVWWGSSPVVGARVEASLQRIGINNTGSRYAPHNFLLHDNGNGDADITRHDGVYSRYLPPLEAPDARYTLTVSLSDNSGVAQIILPSRQFIEPPRRLYTSTHTHYTGQVGVAGIGAQYTRTHAYNPVWPRCCGSVVPYATTRPTGQLSRTVTVGLIDLIGGERSLSHIPPSRIGNLRAVINAPAQQITFYWTAPGDQRDHGTAMRYEVTFSRDAANTGQGRGERATEWSSPNIVGTESSHTVRWGRHDGVYYVAIRAVSRLEVEGPWSNTAEVFMPHPPTTTENIRGSTLGGAVSGSVSELGVTTPQPASLSTRNILAIVGAGCGILVVILVMAVYYLVVVTRRRRQKQEKKAIDVLEPATTTPGACDADSETDSITKPPPPTDAPAAGEGEVPGKRAMSPIQSWPASTLLAEHEKRHPHDVTDGEGGELTLHQPDLGVPYMPPTHQVTPHPFFYHTPNGHYIEDNLPMDSGSMISTQPSESLHMYKVDSSATDYSQPPSSSAVAPTPVSWEAGRRPGPTKVPPPTPPKPTLSAHLTMGGVAATSHGQERKRRNVTQV</sequence>
<accession>A0AAW0UIK3</accession>
<dbReference type="PANTHER" id="PTHR10579:SF177">
    <property type="entry name" value="CALCIUM-ACTIVATED CHLORIDE CHANNEL REGULATOR 4-LIKE PROTEIN"/>
    <property type="match status" value="1"/>
</dbReference>
<dbReference type="InterPro" id="IPR013783">
    <property type="entry name" value="Ig-like_fold"/>
</dbReference>
<keyword evidence="2" id="KW-0812">Transmembrane</keyword>
<dbReference type="CDD" id="cd00198">
    <property type="entry name" value="vWFA"/>
    <property type="match status" value="1"/>
</dbReference>
<organism evidence="4 5">
    <name type="scientific">Scylla paramamosain</name>
    <name type="common">Mud crab</name>
    <dbReference type="NCBI Taxonomy" id="85552"/>
    <lineage>
        <taxon>Eukaryota</taxon>
        <taxon>Metazoa</taxon>
        <taxon>Ecdysozoa</taxon>
        <taxon>Arthropoda</taxon>
        <taxon>Crustacea</taxon>
        <taxon>Multicrustacea</taxon>
        <taxon>Malacostraca</taxon>
        <taxon>Eumalacostraca</taxon>
        <taxon>Eucarida</taxon>
        <taxon>Decapoda</taxon>
        <taxon>Pleocyemata</taxon>
        <taxon>Brachyura</taxon>
        <taxon>Eubrachyura</taxon>
        <taxon>Portunoidea</taxon>
        <taxon>Portunidae</taxon>
        <taxon>Portuninae</taxon>
        <taxon>Scylla</taxon>
    </lineage>
</organism>
<reference evidence="4 5" key="1">
    <citation type="submission" date="2023-03" db="EMBL/GenBank/DDBJ databases">
        <title>High-quality genome of Scylla paramamosain provides insights in environmental adaptation.</title>
        <authorList>
            <person name="Zhang L."/>
        </authorList>
    </citation>
    <scope>NUCLEOTIDE SEQUENCE [LARGE SCALE GENOMIC DNA]</scope>
    <source>
        <strain evidence="4">LZ_2023a</strain>
        <tissue evidence="4">Muscle</tissue>
    </source>
</reference>
<keyword evidence="5" id="KW-1185">Reference proteome</keyword>
<dbReference type="Pfam" id="PF08434">
    <property type="entry name" value="CLCA"/>
    <property type="match status" value="1"/>
</dbReference>